<dbReference type="Ensembl" id="ENSGACT00000072400.1">
    <property type="protein sequence ID" value="ENSGACP00000037606.1"/>
    <property type="gene ID" value="ENSGACG00000027784.1"/>
</dbReference>
<dbReference type="GeneTree" id="ENSGT00730000111690"/>
<protein>
    <submittedName>
        <fullName evidence="4">Uncharacterized protein</fullName>
    </submittedName>
</protein>
<keyword evidence="2" id="KW-1133">Transmembrane helix</keyword>
<dbReference type="Ensembl" id="ENSGACT00000066453.1">
    <property type="protein sequence ID" value="ENSGACP00000064491.1"/>
    <property type="gene ID" value="ENSGACG00000027784.1"/>
</dbReference>
<reference evidence="4 5" key="1">
    <citation type="journal article" date="2021" name="G3 (Bethesda)">
        <title>Improved contiguity of the threespine stickleback genome using long-read sequencing.</title>
        <authorList>
            <person name="Nath S."/>
            <person name="Shaw D.E."/>
            <person name="White M.A."/>
        </authorList>
    </citation>
    <scope>NUCLEOTIDE SEQUENCE [LARGE SCALE GENOMIC DNA]</scope>
    <source>
        <strain evidence="4 5">Lake Benthic</strain>
    </source>
</reference>
<evidence type="ECO:0000256" key="3">
    <source>
        <dbReference type="SAM" id="SignalP"/>
    </source>
</evidence>
<dbReference type="RefSeq" id="XP_040046500.1">
    <property type="nucleotide sequence ID" value="XM_040190566.1"/>
</dbReference>
<dbReference type="Ensembl" id="ENSGACT00000076803.1">
    <property type="protein sequence ID" value="ENSGACP00000065348.1"/>
    <property type="gene ID" value="ENSGACG00000027784.1"/>
</dbReference>
<keyword evidence="3" id="KW-0732">Signal</keyword>
<dbReference type="Ensembl" id="ENSGACT00000060662.1">
    <property type="protein sequence ID" value="ENSGACP00000039459.1"/>
    <property type="gene ID" value="ENSGACG00000027784.1"/>
</dbReference>
<evidence type="ECO:0000256" key="1">
    <source>
        <dbReference type="SAM" id="MobiDB-lite"/>
    </source>
</evidence>
<evidence type="ECO:0000313" key="5">
    <source>
        <dbReference type="Proteomes" id="UP000007635"/>
    </source>
</evidence>
<dbReference type="KEGG" id="gat:120827569"/>
<feature type="region of interest" description="Disordered" evidence="1">
    <location>
        <begin position="241"/>
        <end position="260"/>
    </location>
</feature>
<name>A0AAQ4PFA7_GASAC</name>
<reference evidence="4" key="2">
    <citation type="submission" date="2025-05" db="UniProtKB">
        <authorList>
            <consortium name="Ensembl"/>
        </authorList>
    </citation>
    <scope>IDENTIFICATION</scope>
</reference>
<evidence type="ECO:0000313" key="4">
    <source>
        <dbReference type="Ensembl" id="ENSGACP00000037606.1"/>
    </source>
</evidence>
<keyword evidence="5" id="KW-1185">Reference proteome</keyword>
<sequence length="330" mass="37612">MKMAGNAVTCCVALLLVLTSVSAGQTKLKSITGLKKINFAQSVPKHSLLLLYWFANAVDIDANNIISLTFDPNAGDYGSHHYGNYEGLLDPLPWGNEYQYYTIGNLNQETFVPLPPYVRHPPATEYFGRNRDRIIIRIRRQNTQGQDLQRIDQVYITQHYDTSENPGTLYDPHHTYRITVNFLREIRQFSVGQNRQQLGQLRNDFGSNADVSSIRNTWGDLAGLGLLLFIVIQEKYSFKSPNNRPKTMRSPESNFSRSNTNIPRPIRNQGYVAIDVSSDEDQNHSFVTMNIESGFDNNSPPQDSWCKWISICSIVIVLIILLVFLFKKMI</sequence>
<proteinExistence type="predicted"/>
<feature type="chain" id="PRO_5044712347" evidence="3">
    <location>
        <begin position="24"/>
        <end position="330"/>
    </location>
</feature>
<dbReference type="Proteomes" id="UP000007635">
    <property type="component" value="Chromosome XI"/>
</dbReference>
<keyword evidence="2" id="KW-0812">Transmembrane</keyword>
<dbReference type="RefSeq" id="XP_040046501.1">
    <property type="nucleotide sequence ID" value="XM_040190567.1"/>
</dbReference>
<accession>A0AAQ4PFA7</accession>
<organism evidence="4 5">
    <name type="scientific">Gasterosteus aculeatus aculeatus</name>
    <name type="common">three-spined stickleback</name>
    <dbReference type="NCBI Taxonomy" id="481459"/>
    <lineage>
        <taxon>Eukaryota</taxon>
        <taxon>Metazoa</taxon>
        <taxon>Chordata</taxon>
        <taxon>Craniata</taxon>
        <taxon>Vertebrata</taxon>
        <taxon>Euteleostomi</taxon>
        <taxon>Actinopterygii</taxon>
        <taxon>Neopterygii</taxon>
        <taxon>Teleostei</taxon>
        <taxon>Neoteleostei</taxon>
        <taxon>Acanthomorphata</taxon>
        <taxon>Eupercaria</taxon>
        <taxon>Perciformes</taxon>
        <taxon>Cottioidei</taxon>
        <taxon>Gasterosteales</taxon>
        <taxon>Gasterosteidae</taxon>
        <taxon>Gasterosteus</taxon>
    </lineage>
</organism>
<keyword evidence="2" id="KW-0472">Membrane</keyword>
<dbReference type="PANTHER" id="PTHR38706">
    <property type="entry name" value="SI:CH211-198C19.1-RELATED"/>
    <property type="match status" value="1"/>
</dbReference>
<dbReference type="GeneID" id="120827569"/>
<feature type="signal peptide" evidence="3">
    <location>
        <begin position="1"/>
        <end position="23"/>
    </location>
</feature>
<evidence type="ECO:0000256" key="2">
    <source>
        <dbReference type="SAM" id="Phobius"/>
    </source>
</evidence>
<dbReference type="PANTHER" id="PTHR38706:SF2">
    <property type="match status" value="1"/>
</dbReference>
<dbReference type="AlphaFoldDB" id="A0AAQ4PFA7"/>
<feature type="transmembrane region" description="Helical" evidence="2">
    <location>
        <begin position="308"/>
        <end position="326"/>
    </location>
</feature>